<sequence>MTIGILVWDTNLYWIRAMSKLNYPILTVDNAEMALLLNQHCPFQYRAFSPPGTALKWATQILIVLDNDYSVNDVRSGATNINDVHSERIAKTRQHSIQ</sequence>
<proteinExistence type="predicted"/>
<dbReference type="EMBL" id="JBICBT010000819">
    <property type="protein sequence ID" value="KAL3098891.1"/>
    <property type="molecule type" value="Genomic_DNA"/>
</dbReference>
<evidence type="ECO:0000313" key="1">
    <source>
        <dbReference type="EMBL" id="KAL3098891.1"/>
    </source>
</evidence>
<reference evidence="1 2" key="1">
    <citation type="submission" date="2024-10" db="EMBL/GenBank/DDBJ databases">
        <authorList>
            <person name="Kim D."/>
        </authorList>
    </citation>
    <scope>NUCLEOTIDE SEQUENCE [LARGE SCALE GENOMIC DNA]</scope>
    <source>
        <strain evidence="1">BH-2024</strain>
    </source>
</reference>
<comment type="caution">
    <text evidence="1">The sequence shown here is derived from an EMBL/GenBank/DDBJ whole genome shotgun (WGS) entry which is preliminary data.</text>
</comment>
<protein>
    <submittedName>
        <fullName evidence="1">Uncharacterized protein</fullName>
    </submittedName>
</protein>
<gene>
    <name evidence="1" type="ORF">niasHT_024646</name>
</gene>
<dbReference type="AlphaFoldDB" id="A0ABD2K7L7"/>
<accession>A0ABD2K7L7</accession>
<dbReference type="Proteomes" id="UP001620626">
    <property type="component" value="Unassembled WGS sequence"/>
</dbReference>
<organism evidence="1 2">
    <name type="scientific">Heterodera trifolii</name>
    <dbReference type="NCBI Taxonomy" id="157864"/>
    <lineage>
        <taxon>Eukaryota</taxon>
        <taxon>Metazoa</taxon>
        <taxon>Ecdysozoa</taxon>
        <taxon>Nematoda</taxon>
        <taxon>Chromadorea</taxon>
        <taxon>Rhabditida</taxon>
        <taxon>Tylenchina</taxon>
        <taxon>Tylenchomorpha</taxon>
        <taxon>Tylenchoidea</taxon>
        <taxon>Heteroderidae</taxon>
        <taxon>Heteroderinae</taxon>
        <taxon>Heterodera</taxon>
    </lineage>
</organism>
<name>A0ABD2K7L7_9BILA</name>
<keyword evidence="2" id="KW-1185">Reference proteome</keyword>
<evidence type="ECO:0000313" key="2">
    <source>
        <dbReference type="Proteomes" id="UP001620626"/>
    </source>
</evidence>